<protein>
    <submittedName>
        <fullName evidence="1">Uncharacterized protein</fullName>
    </submittedName>
</protein>
<organism evidence="1 2">
    <name type="scientific">Sistotremastrum niveocremeum HHB9708</name>
    <dbReference type="NCBI Taxonomy" id="1314777"/>
    <lineage>
        <taxon>Eukaryota</taxon>
        <taxon>Fungi</taxon>
        <taxon>Dikarya</taxon>
        <taxon>Basidiomycota</taxon>
        <taxon>Agaricomycotina</taxon>
        <taxon>Agaricomycetes</taxon>
        <taxon>Sistotremastrales</taxon>
        <taxon>Sistotremastraceae</taxon>
        <taxon>Sertulicium</taxon>
        <taxon>Sertulicium niveocremeum</taxon>
    </lineage>
</organism>
<proteinExistence type="predicted"/>
<name>A0A164MQ37_9AGAM</name>
<dbReference type="Proteomes" id="UP000076722">
    <property type="component" value="Unassembled WGS sequence"/>
</dbReference>
<gene>
    <name evidence="1" type="ORF">SISNIDRAFT_538592</name>
</gene>
<accession>A0A164MQ37</accession>
<dbReference type="EMBL" id="KV419462">
    <property type="protein sequence ID" value="KZS86924.1"/>
    <property type="molecule type" value="Genomic_DNA"/>
</dbReference>
<reference evidence="1 2" key="1">
    <citation type="journal article" date="2016" name="Mol. Biol. Evol.">
        <title>Comparative Genomics of Early-Diverging Mushroom-Forming Fungi Provides Insights into the Origins of Lignocellulose Decay Capabilities.</title>
        <authorList>
            <person name="Nagy L.G."/>
            <person name="Riley R."/>
            <person name="Tritt A."/>
            <person name="Adam C."/>
            <person name="Daum C."/>
            <person name="Floudas D."/>
            <person name="Sun H."/>
            <person name="Yadav J.S."/>
            <person name="Pangilinan J."/>
            <person name="Larsson K.H."/>
            <person name="Matsuura K."/>
            <person name="Barry K."/>
            <person name="Labutti K."/>
            <person name="Kuo R."/>
            <person name="Ohm R.A."/>
            <person name="Bhattacharya S.S."/>
            <person name="Shirouzu T."/>
            <person name="Yoshinaga Y."/>
            <person name="Martin F.M."/>
            <person name="Grigoriev I.V."/>
            <person name="Hibbett D.S."/>
        </authorList>
    </citation>
    <scope>NUCLEOTIDE SEQUENCE [LARGE SCALE GENOMIC DNA]</scope>
    <source>
        <strain evidence="1 2">HHB9708</strain>
    </source>
</reference>
<dbReference type="AlphaFoldDB" id="A0A164MQ37"/>
<evidence type="ECO:0000313" key="1">
    <source>
        <dbReference type="EMBL" id="KZS86924.1"/>
    </source>
</evidence>
<evidence type="ECO:0000313" key="2">
    <source>
        <dbReference type="Proteomes" id="UP000076722"/>
    </source>
</evidence>
<sequence length="240" mass="27136">MSFLGCHDEIKSEILQWVFEDSHLGESHEYLRYLEGMRLMNRQLNKVVLECGQLWSTVHLDWPESVLLAYHARSKDCELAVFFNTNVEGSAATRPTLARYAKFLADNIGRRYYMDATIADDKCIGSLANAIATTPALRLTTLKSYLGDRVDNVHRMVADNAPRLPDAAIHRGPFKHLHHISTLTHLEILVTQAVGKTMTQLEKVLLIGEQRKSSLENTPSNYLLLILAALIQAALRLIYH</sequence>
<keyword evidence="2" id="KW-1185">Reference proteome</keyword>